<keyword evidence="3" id="KW-0547">Nucleotide-binding</keyword>
<protein>
    <submittedName>
        <fullName evidence="6">ABC transporter ATP-binding protein</fullName>
    </submittedName>
</protein>
<dbReference type="SUPFAM" id="SSF52540">
    <property type="entry name" value="P-loop containing nucleoside triphosphate hydrolases"/>
    <property type="match status" value="2"/>
</dbReference>
<organism evidence="6 7">
    <name type="scientific">Thermostichus vulcanus str. 'Rupite'</name>
    <dbReference type="NCBI Taxonomy" id="2813851"/>
    <lineage>
        <taxon>Bacteria</taxon>
        <taxon>Bacillati</taxon>
        <taxon>Cyanobacteriota</taxon>
        <taxon>Cyanophyceae</taxon>
        <taxon>Thermostichales</taxon>
        <taxon>Thermostichaceae</taxon>
        <taxon>Thermostichus</taxon>
    </lineage>
</organism>
<dbReference type="CDD" id="cd03257">
    <property type="entry name" value="ABC_NikE_OppD_transporters"/>
    <property type="match status" value="2"/>
</dbReference>
<keyword evidence="2" id="KW-0813">Transport</keyword>
<dbReference type="InterPro" id="IPR027417">
    <property type="entry name" value="P-loop_NTPase"/>
</dbReference>
<dbReference type="Gene3D" id="3.40.50.300">
    <property type="entry name" value="P-loop containing nucleotide triphosphate hydrolases"/>
    <property type="match status" value="2"/>
</dbReference>
<dbReference type="PANTHER" id="PTHR43776">
    <property type="entry name" value="TRANSPORT ATP-BINDING PROTEIN"/>
    <property type="match status" value="1"/>
</dbReference>
<reference evidence="6" key="1">
    <citation type="submission" date="2021-02" db="EMBL/GenBank/DDBJ databases">
        <title>The CRISPR/cas machinery reduction and long-range gene transfer in the hot spring cyanobacterium Synechococcus.</title>
        <authorList>
            <person name="Dvorak P."/>
            <person name="Jahodarova E."/>
            <person name="Hasler P."/>
            <person name="Poulickova A."/>
        </authorList>
    </citation>
    <scope>NUCLEOTIDE SEQUENCE</scope>
    <source>
        <strain evidence="6">Rupite</strain>
    </source>
</reference>
<name>A0ABT0C9N8_THEVL</name>
<feature type="domain" description="ABC transporter" evidence="5">
    <location>
        <begin position="19"/>
        <end position="273"/>
    </location>
</feature>
<dbReference type="GO" id="GO:0005524">
    <property type="term" value="F:ATP binding"/>
    <property type="evidence" value="ECO:0007669"/>
    <property type="project" value="UniProtKB-KW"/>
</dbReference>
<keyword evidence="7" id="KW-1185">Reference proteome</keyword>
<evidence type="ECO:0000256" key="2">
    <source>
        <dbReference type="ARBA" id="ARBA00022448"/>
    </source>
</evidence>
<evidence type="ECO:0000256" key="3">
    <source>
        <dbReference type="ARBA" id="ARBA00022741"/>
    </source>
</evidence>
<dbReference type="InterPro" id="IPR003439">
    <property type="entry name" value="ABC_transporter-like_ATP-bd"/>
</dbReference>
<evidence type="ECO:0000256" key="4">
    <source>
        <dbReference type="ARBA" id="ARBA00022840"/>
    </source>
</evidence>
<comment type="similarity">
    <text evidence="1">Belongs to the ABC transporter superfamily.</text>
</comment>
<feature type="domain" description="ABC transporter" evidence="5">
    <location>
        <begin position="339"/>
        <end position="585"/>
    </location>
</feature>
<dbReference type="InterPro" id="IPR050319">
    <property type="entry name" value="ABC_transp_ATP-bind"/>
</dbReference>
<evidence type="ECO:0000259" key="5">
    <source>
        <dbReference type="PROSITE" id="PS50893"/>
    </source>
</evidence>
<keyword evidence="4 6" id="KW-0067">ATP-binding</keyword>
<sequence>MTNTAAAAAEAALLTVEGLRVLLPSRTARASGTESWGSPVVDGLSFQLQAGQTLGLVGESGSGKTMTALTLMGLLPPQAQVEGHVYFQGPQGRVDWLALDPRQRRRYRGSQIAMIFQEPSTALNPLYTCGQQLRETLQANTSLTPGEIRSRAVQLFEEVQLSPQLLERYPHQLSGGQIQRVAIACAIASNPKLLIADEPTTALDVTVQAEILRLLANLQQQRQMAILFITHDLSLVAELADQVIVMYRGQAVEQASVEQVFRDPRHPYTRGLLACRPVLERRLRRLPTLQDFQVEETQEQPGSLSIEHQWRQVEITAAEEEERLQRLQSQQPLLQVRELRTHYAVRQGLFRRQVGELRAVDGISFDLYPGETLGLVGESGCGKTTLGRTLLRLIRASSGQVLYDGDEWLRLPPQRLRRLRREIQLIFQDPVASLDPRMTVGESVMEPMWLHRIGANSAERRKRAEQLFQRVGLDPESLNRMPHQFSGGQRQRICIARALASEPRLIICDEAVSSLDVSVQAQVLNLLKDLQEELGLTYLFISHDLSVVKFMSDRIMVMNRGRIEEIGPASQIYQYPQQDYTRRLIAAIPKGDPKRRTHLPQTG</sequence>
<dbReference type="Proteomes" id="UP000830835">
    <property type="component" value="Unassembled WGS sequence"/>
</dbReference>
<dbReference type="NCBIfam" id="NF008453">
    <property type="entry name" value="PRK11308.1"/>
    <property type="match status" value="2"/>
</dbReference>
<comment type="caution">
    <text evidence="6">The sequence shown here is derived from an EMBL/GenBank/DDBJ whole genome shotgun (WGS) entry which is preliminary data.</text>
</comment>
<dbReference type="NCBIfam" id="NF007739">
    <property type="entry name" value="PRK10419.1"/>
    <property type="match status" value="2"/>
</dbReference>
<evidence type="ECO:0000313" key="6">
    <source>
        <dbReference type="EMBL" id="MCJ2542492.1"/>
    </source>
</evidence>
<accession>A0ABT0C9N8</accession>
<dbReference type="InterPro" id="IPR003593">
    <property type="entry name" value="AAA+_ATPase"/>
</dbReference>
<dbReference type="InterPro" id="IPR013563">
    <property type="entry name" value="Oligopep_ABC_C"/>
</dbReference>
<proteinExistence type="inferred from homology"/>
<dbReference type="PROSITE" id="PS50893">
    <property type="entry name" value="ABC_TRANSPORTER_2"/>
    <property type="match status" value="2"/>
</dbReference>
<gene>
    <name evidence="6" type="ORF">JX360_06155</name>
</gene>
<dbReference type="Pfam" id="PF08352">
    <property type="entry name" value="oligo_HPY"/>
    <property type="match status" value="2"/>
</dbReference>
<dbReference type="PANTHER" id="PTHR43776:SF7">
    <property type="entry name" value="D,D-DIPEPTIDE TRANSPORT ATP-BINDING PROTEIN DDPF-RELATED"/>
    <property type="match status" value="1"/>
</dbReference>
<dbReference type="EMBL" id="JAFIRA010000011">
    <property type="protein sequence ID" value="MCJ2542492.1"/>
    <property type="molecule type" value="Genomic_DNA"/>
</dbReference>
<dbReference type="Pfam" id="PF00005">
    <property type="entry name" value="ABC_tran"/>
    <property type="match status" value="2"/>
</dbReference>
<dbReference type="RefSeq" id="WP_244349769.1">
    <property type="nucleotide sequence ID" value="NZ_JAFIRA010000011.1"/>
</dbReference>
<evidence type="ECO:0000256" key="1">
    <source>
        <dbReference type="ARBA" id="ARBA00005417"/>
    </source>
</evidence>
<dbReference type="SMART" id="SM00382">
    <property type="entry name" value="AAA"/>
    <property type="match status" value="2"/>
</dbReference>
<dbReference type="PROSITE" id="PS00211">
    <property type="entry name" value="ABC_TRANSPORTER_1"/>
    <property type="match status" value="2"/>
</dbReference>
<evidence type="ECO:0000313" key="7">
    <source>
        <dbReference type="Proteomes" id="UP000830835"/>
    </source>
</evidence>
<dbReference type="InterPro" id="IPR017871">
    <property type="entry name" value="ABC_transporter-like_CS"/>
</dbReference>